<dbReference type="InterPro" id="IPR029021">
    <property type="entry name" value="Prot-tyrosine_phosphatase-like"/>
</dbReference>
<dbReference type="EMBL" id="NOVD01000008">
    <property type="protein sequence ID" value="PCK26644.1"/>
    <property type="molecule type" value="Genomic_DNA"/>
</dbReference>
<evidence type="ECO:0000313" key="3">
    <source>
        <dbReference type="EMBL" id="PCK26644.1"/>
    </source>
</evidence>
<gene>
    <name evidence="3" type="ORF">CHR55_14830</name>
    <name evidence="2" type="ORF">PXH69_10240</name>
</gene>
<dbReference type="Gene3D" id="3.90.190.10">
    <property type="entry name" value="Protein tyrosine phosphatase superfamily"/>
    <property type="match status" value="1"/>
</dbReference>
<dbReference type="GO" id="GO:0004725">
    <property type="term" value="F:protein tyrosine phosphatase activity"/>
    <property type="evidence" value="ECO:0007669"/>
    <property type="project" value="InterPro"/>
</dbReference>
<evidence type="ECO:0000259" key="1">
    <source>
        <dbReference type="Pfam" id="PF00102"/>
    </source>
</evidence>
<proteinExistence type="predicted"/>
<sequence>MATWEPESIGILDLPSGRSIRGRGLRNPLPSGPLPTFGVYLTGKEPPDTEWESEWVRWRDFWLPSDPDALRRALHEVWVRSETERVEIACGGGYGRTGTALAALAVMDGVPSKDATAYVRARYSPRAVEMPWQRRFVTRFTQ</sequence>
<dbReference type="SUPFAM" id="SSF52799">
    <property type="entry name" value="(Phosphotyrosine protein) phosphatases II"/>
    <property type="match status" value="1"/>
</dbReference>
<protein>
    <submittedName>
        <fullName evidence="3">Protein phosphatase</fullName>
    </submittedName>
</protein>
<evidence type="ECO:0000313" key="2">
    <source>
        <dbReference type="EMBL" id="MDE8645332.1"/>
    </source>
</evidence>
<dbReference type="InterPro" id="IPR000242">
    <property type="entry name" value="PTP_cat"/>
</dbReference>
<dbReference type="Proteomes" id="UP001217325">
    <property type="component" value="Unassembled WGS sequence"/>
</dbReference>
<accession>A0A1C4DX00</accession>
<feature type="domain" description="Tyrosine-protein phosphatase" evidence="1">
    <location>
        <begin position="50"/>
        <end position="112"/>
    </location>
</feature>
<dbReference type="EMBL" id="JARDXE010000005">
    <property type="protein sequence ID" value="MDE8645332.1"/>
    <property type="molecule type" value="Genomic_DNA"/>
</dbReference>
<dbReference type="Pfam" id="PF00102">
    <property type="entry name" value="Y_phosphatase"/>
    <property type="match status" value="1"/>
</dbReference>
<dbReference type="AlphaFoldDB" id="A0A069JHU6"/>
<reference evidence="2" key="2">
    <citation type="submission" date="2023-02" db="EMBL/GenBank/DDBJ databases">
        <title>A novel hydrolase synthesized by Rhodococcus erythropolis HQ is responsible for the detoxification of Zearalenone.</title>
        <authorList>
            <person name="Hu J."/>
            <person name="Xu J."/>
        </authorList>
    </citation>
    <scope>NUCLEOTIDE SEQUENCE</scope>
    <source>
        <strain evidence="2">HQ</strain>
    </source>
</reference>
<reference evidence="3 4" key="1">
    <citation type="submission" date="2017-07" db="EMBL/GenBank/DDBJ databases">
        <title>Draft sequence of Rhodococcus enclensis 23b-28.</title>
        <authorList>
            <person name="Besaury L."/>
            <person name="Sancelme M."/>
            <person name="Amato P."/>
            <person name="Lallement A."/>
            <person name="Delort A.-M."/>
        </authorList>
    </citation>
    <scope>NUCLEOTIDE SEQUENCE [LARGE SCALE GENOMIC DNA]</scope>
    <source>
        <strain evidence="3 4">23b-28</strain>
    </source>
</reference>
<dbReference type="Proteomes" id="UP000230886">
    <property type="component" value="Unassembled WGS sequence"/>
</dbReference>
<dbReference type="RefSeq" id="WP_003941706.1">
    <property type="nucleotide sequence ID" value="NZ_AP026691.1"/>
</dbReference>
<organism evidence="3 4">
    <name type="scientific">Rhodococcus qingshengii</name>
    <dbReference type="NCBI Taxonomy" id="334542"/>
    <lineage>
        <taxon>Bacteria</taxon>
        <taxon>Bacillati</taxon>
        <taxon>Actinomycetota</taxon>
        <taxon>Actinomycetes</taxon>
        <taxon>Mycobacteriales</taxon>
        <taxon>Nocardiaceae</taxon>
        <taxon>Rhodococcus</taxon>
        <taxon>Rhodococcus erythropolis group</taxon>
    </lineage>
</organism>
<comment type="caution">
    <text evidence="3">The sequence shown here is derived from an EMBL/GenBank/DDBJ whole genome shotgun (WGS) entry which is preliminary data.</text>
</comment>
<accession>A0A069JHU6</accession>
<evidence type="ECO:0000313" key="4">
    <source>
        <dbReference type="Proteomes" id="UP000230886"/>
    </source>
</evidence>
<name>A0A069JHU6_RHOSG</name>